<dbReference type="InterPro" id="IPR033882">
    <property type="entry name" value="DDI1_N"/>
</dbReference>
<dbReference type="GO" id="GO:0004190">
    <property type="term" value="F:aspartic-type endopeptidase activity"/>
    <property type="evidence" value="ECO:0007669"/>
    <property type="project" value="UniProtKB-KW"/>
</dbReference>
<gene>
    <name evidence="7" type="primary">ORF84082</name>
    <name evidence="6" type="synonym">ORF84081</name>
    <name evidence="8" type="synonym">ORF84086</name>
</gene>
<evidence type="ECO:0000256" key="3">
    <source>
        <dbReference type="ARBA" id="ARBA00022750"/>
    </source>
</evidence>
<dbReference type="InterPro" id="IPR000626">
    <property type="entry name" value="Ubiquitin-like_dom"/>
</dbReference>
<keyword evidence="4" id="KW-0378">Hydrolase</keyword>
<dbReference type="EMBL" id="HACG01025948">
    <property type="protein sequence ID" value="CEK72813.1"/>
    <property type="molecule type" value="Transcribed_RNA"/>
</dbReference>
<reference evidence="7" key="1">
    <citation type="submission" date="2014-12" db="EMBL/GenBank/DDBJ databases">
        <title>Insight into the proteome of Arion vulgaris.</title>
        <authorList>
            <person name="Aradska J."/>
            <person name="Bulat T."/>
            <person name="Smidak R."/>
            <person name="Sarate P."/>
            <person name="Gangsoo J."/>
            <person name="Sialana F."/>
            <person name="Bilban M."/>
            <person name="Lubec G."/>
        </authorList>
    </citation>
    <scope>NUCLEOTIDE SEQUENCE</scope>
    <source>
        <tissue evidence="7">Skin</tissue>
    </source>
</reference>
<dbReference type="PANTHER" id="PTHR15397:SF3">
    <property type="entry name" value="DNA DAMAGE INDUCIBLE 1 HOMOLOG 2"/>
    <property type="match status" value="1"/>
</dbReference>
<keyword evidence="3" id="KW-0064">Aspartyl protease</keyword>
<dbReference type="CDD" id="cd01796">
    <property type="entry name" value="Ubl_Ddi1_like"/>
    <property type="match status" value="1"/>
</dbReference>
<dbReference type="GO" id="GO:0006508">
    <property type="term" value="P:proteolysis"/>
    <property type="evidence" value="ECO:0007669"/>
    <property type="project" value="UniProtKB-KW"/>
</dbReference>
<evidence type="ECO:0000259" key="5">
    <source>
        <dbReference type="PROSITE" id="PS50053"/>
    </source>
</evidence>
<dbReference type="Pfam" id="PF24669">
    <property type="entry name" value="Ddi2_HDD"/>
    <property type="match status" value="1"/>
</dbReference>
<dbReference type="SMART" id="SM00213">
    <property type="entry name" value="UBQ"/>
    <property type="match status" value="1"/>
</dbReference>
<accession>A0A0B6ZW32</accession>
<dbReference type="EMBL" id="HACG01025947">
    <property type="protein sequence ID" value="CEK72812.1"/>
    <property type="molecule type" value="Transcribed_RNA"/>
</dbReference>
<evidence type="ECO:0000313" key="6">
    <source>
        <dbReference type="EMBL" id="CEK72812.1"/>
    </source>
</evidence>
<dbReference type="InterPro" id="IPR057273">
    <property type="entry name" value="Ddi1/2_HDD"/>
</dbReference>
<dbReference type="InterPro" id="IPR029071">
    <property type="entry name" value="Ubiquitin-like_domsf"/>
</dbReference>
<keyword evidence="2" id="KW-0645">Protease</keyword>
<dbReference type="PANTHER" id="PTHR15397">
    <property type="entry name" value="SODIUM-GLUCOSE COTRANSPORTER REGULATORY PROTEIN -RELATED"/>
    <property type="match status" value="1"/>
</dbReference>
<comment type="similarity">
    <text evidence="1">Belongs to the DDI1 family.</text>
</comment>
<organism evidence="7">
    <name type="scientific">Arion vulgaris</name>
    <dbReference type="NCBI Taxonomy" id="1028688"/>
    <lineage>
        <taxon>Eukaryota</taxon>
        <taxon>Metazoa</taxon>
        <taxon>Spiralia</taxon>
        <taxon>Lophotrochozoa</taxon>
        <taxon>Mollusca</taxon>
        <taxon>Gastropoda</taxon>
        <taxon>Heterobranchia</taxon>
        <taxon>Euthyneura</taxon>
        <taxon>Panpulmonata</taxon>
        <taxon>Eupulmonata</taxon>
        <taxon>Stylommatophora</taxon>
        <taxon>Helicina</taxon>
        <taxon>Arionoidea</taxon>
        <taxon>Arionidae</taxon>
        <taxon>Arion</taxon>
    </lineage>
</organism>
<evidence type="ECO:0000313" key="7">
    <source>
        <dbReference type="EMBL" id="CEK72813.1"/>
    </source>
</evidence>
<dbReference type="Gene3D" id="3.10.20.90">
    <property type="entry name" value="Phosphatidylinositol 3-kinase Catalytic Subunit, Chain A, domain 1"/>
    <property type="match status" value="1"/>
</dbReference>
<protein>
    <recommendedName>
        <fullName evidence="5">Ubiquitin-like domain-containing protein</fullName>
    </recommendedName>
</protein>
<evidence type="ECO:0000256" key="2">
    <source>
        <dbReference type="ARBA" id="ARBA00022670"/>
    </source>
</evidence>
<dbReference type="AlphaFoldDB" id="A0A0B6ZW32"/>
<sequence>MQITITTLSDQLFNVDISEDLELENFKVLCEIETSVPASEMLVVWNGRPLHDDKLTLKQYGIKNGEIVLVQHLRGQITAGGSFQGLSSFSQTQPEDDPSFIRDLFLKNPSHLAMLKTMNPPLADALLSGDIEKFNKVYREQRQLRIQHEQDKLRLVAADPFNPNSQELIEEAISFFNICSSHNWTNPGLQF</sequence>
<dbReference type="PROSITE" id="PS50053">
    <property type="entry name" value="UBIQUITIN_2"/>
    <property type="match status" value="1"/>
</dbReference>
<evidence type="ECO:0000256" key="1">
    <source>
        <dbReference type="ARBA" id="ARBA00009136"/>
    </source>
</evidence>
<dbReference type="Pfam" id="PF00240">
    <property type="entry name" value="ubiquitin"/>
    <property type="match status" value="1"/>
</dbReference>
<name>A0A0B6ZW32_9EUPU</name>
<feature type="domain" description="Ubiquitin-like" evidence="5">
    <location>
        <begin position="1"/>
        <end position="70"/>
    </location>
</feature>
<evidence type="ECO:0000313" key="8">
    <source>
        <dbReference type="EMBL" id="CEK72814.1"/>
    </source>
</evidence>
<dbReference type="EMBL" id="HACG01025949">
    <property type="protein sequence ID" value="CEK72814.1"/>
    <property type="molecule type" value="Transcribed_RNA"/>
</dbReference>
<evidence type="ECO:0000256" key="4">
    <source>
        <dbReference type="ARBA" id="ARBA00022801"/>
    </source>
</evidence>
<proteinExistence type="inferred from homology"/>
<dbReference type="SUPFAM" id="SSF54236">
    <property type="entry name" value="Ubiquitin-like"/>
    <property type="match status" value="1"/>
</dbReference>